<protein>
    <recommendedName>
        <fullName evidence="2">Zinc knuckle CX2CX4HX4C</fullName>
    </recommendedName>
</protein>
<feature type="non-terminal residue" evidence="1">
    <location>
        <position position="107"/>
    </location>
</feature>
<proteinExistence type="predicted"/>
<evidence type="ECO:0008006" key="2">
    <source>
        <dbReference type="Google" id="ProtNLM"/>
    </source>
</evidence>
<name>A0A699UL03_TANCI</name>
<sequence>EYEWKPPHCIECNVFRHGPLQCPKQIDDVVSNASSQALLLPQIRDEYSVASSMGNIEEEQTVGHTTANKHTSSAWNEEFESDDEVDEVIFPEGNKVADQFDIRLEGR</sequence>
<organism evidence="1">
    <name type="scientific">Tanacetum cinerariifolium</name>
    <name type="common">Dalmatian daisy</name>
    <name type="synonym">Chrysanthemum cinerariifolium</name>
    <dbReference type="NCBI Taxonomy" id="118510"/>
    <lineage>
        <taxon>Eukaryota</taxon>
        <taxon>Viridiplantae</taxon>
        <taxon>Streptophyta</taxon>
        <taxon>Embryophyta</taxon>
        <taxon>Tracheophyta</taxon>
        <taxon>Spermatophyta</taxon>
        <taxon>Magnoliopsida</taxon>
        <taxon>eudicotyledons</taxon>
        <taxon>Gunneridae</taxon>
        <taxon>Pentapetalae</taxon>
        <taxon>asterids</taxon>
        <taxon>campanulids</taxon>
        <taxon>Asterales</taxon>
        <taxon>Asteraceae</taxon>
        <taxon>Asteroideae</taxon>
        <taxon>Anthemideae</taxon>
        <taxon>Anthemidinae</taxon>
        <taxon>Tanacetum</taxon>
    </lineage>
</organism>
<dbReference type="EMBL" id="BKCJ011334866">
    <property type="protein sequence ID" value="GFD22149.1"/>
    <property type="molecule type" value="Genomic_DNA"/>
</dbReference>
<dbReference type="AlphaFoldDB" id="A0A699UL03"/>
<evidence type="ECO:0000313" key="1">
    <source>
        <dbReference type="EMBL" id="GFD22149.1"/>
    </source>
</evidence>
<feature type="non-terminal residue" evidence="1">
    <location>
        <position position="1"/>
    </location>
</feature>
<accession>A0A699UL03</accession>
<reference evidence="1" key="1">
    <citation type="journal article" date="2019" name="Sci. Rep.">
        <title>Draft genome of Tanacetum cinerariifolium, the natural source of mosquito coil.</title>
        <authorList>
            <person name="Yamashiro T."/>
            <person name="Shiraishi A."/>
            <person name="Satake H."/>
            <person name="Nakayama K."/>
        </authorList>
    </citation>
    <scope>NUCLEOTIDE SEQUENCE</scope>
</reference>
<comment type="caution">
    <text evidence="1">The sequence shown here is derived from an EMBL/GenBank/DDBJ whole genome shotgun (WGS) entry which is preliminary data.</text>
</comment>
<gene>
    <name evidence="1" type="ORF">Tci_894118</name>
</gene>